<dbReference type="InterPro" id="IPR039422">
    <property type="entry name" value="MarR/SlyA-like"/>
</dbReference>
<dbReference type="Gene3D" id="1.10.10.10">
    <property type="entry name" value="Winged helix-like DNA-binding domain superfamily/Winged helix DNA-binding domain"/>
    <property type="match status" value="1"/>
</dbReference>
<dbReference type="InterPro" id="IPR036390">
    <property type="entry name" value="WH_DNA-bd_sf"/>
</dbReference>
<proteinExistence type="predicted"/>
<dbReference type="SMART" id="SM00347">
    <property type="entry name" value="HTH_MARR"/>
    <property type="match status" value="1"/>
</dbReference>
<dbReference type="InterPro" id="IPR036388">
    <property type="entry name" value="WH-like_DNA-bd_sf"/>
</dbReference>
<comment type="caution">
    <text evidence="3">The sequence shown here is derived from an EMBL/GenBank/DDBJ whole genome shotgun (WGS) entry which is preliminary data.</text>
</comment>
<feature type="region of interest" description="Disordered" evidence="1">
    <location>
        <begin position="144"/>
        <end position="168"/>
    </location>
</feature>
<dbReference type="PANTHER" id="PTHR33164:SF103">
    <property type="entry name" value="REGULATORY PROTEIN MARR"/>
    <property type="match status" value="1"/>
</dbReference>
<dbReference type="Proteomes" id="UP000664109">
    <property type="component" value="Unassembled WGS sequence"/>
</dbReference>
<organism evidence="3 4">
    <name type="scientific">Streptomyces zhihengii</name>
    <dbReference type="NCBI Taxonomy" id="1818004"/>
    <lineage>
        <taxon>Bacteria</taxon>
        <taxon>Bacillati</taxon>
        <taxon>Actinomycetota</taxon>
        <taxon>Actinomycetes</taxon>
        <taxon>Kitasatosporales</taxon>
        <taxon>Streptomycetaceae</taxon>
        <taxon>Streptomyces</taxon>
    </lineage>
</organism>
<dbReference type="PANTHER" id="PTHR33164">
    <property type="entry name" value="TRANSCRIPTIONAL REGULATOR, MARR FAMILY"/>
    <property type="match status" value="1"/>
</dbReference>
<feature type="domain" description="HTH marR-type" evidence="2">
    <location>
        <begin position="22"/>
        <end position="149"/>
    </location>
</feature>
<name>A0ABS2V3R9_9ACTN</name>
<evidence type="ECO:0000259" key="2">
    <source>
        <dbReference type="PROSITE" id="PS50995"/>
    </source>
</evidence>
<feature type="compositionally biased region" description="Basic and acidic residues" evidence="1">
    <location>
        <begin position="155"/>
        <end position="168"/>
    </location>
</feature>
<evidence type="ECO:0000313" key="3">
    <source>
        <dbReference type="EMBL" id="MBM9624238.1"/>
    </source>
</evidence>
<accession>A0ABS2V3R9</accession>
<evidence type="ECO:0000313" key="4">
    <source>
        <dbReference type="Proteomes" id="UP000664109"/>
    </source>
</evidence>
<evidence type="ECO:0000256" key="1">
    <source>
        <dbReference type="SAM" id="MobiDB-lite"/>
    </source>
</evidence>
<dbReference type="InterPro" id="IPR000835">
    <property type="entry name" value="HTH_MarR-typ"/>
</dbReference>
<dbReference type="Pfam" id="PF12802">
    <property type="entry name" value="MarR_2"/>
    <property type="match status" value="1"/>
</dbReference>
<dbReference type="EMBL" id="JAFEJA010000002">
    <property type="protein sequence ID" value="MBM9624238.1"/>
    <property type="molecule type" value="Genomic_DNA"/>
</dbReference>
<dbReference type="RefSeq" id="WP_205378261.1">
    <property type="nucleotide sequence ID" value="NZ_JAFEJA010000002.1"/>
</dbReference>
<protein>
    <submittedName>
        <fullName evidence="3">MarR family transcriptional regulator</fullName>
    </submittedName>
</protein>
<dbReference type="SUPFAM" id="SSF46785">
    <property type="entry name" value="Winged helix' DNA-binding domain"/>
    <property type="match status" value="1"/>
</dbReference>
<sequence>MPAPDTTPGTASDVTSRSAGCITELLDVLWEHARNSTSHATTPLSTSQLRLLYAVDRDDGIRMRRACTVLASSPSNVSRLCDRLQAMGFLERHPCPGSKREITLKLTAAGKTHLQEIREKRDAMLHRAIENLDPAERNALGEGLTALAAQLRSPAGRDPDNPRTRQAA</sequence>
<gene>
    <name evidence="3" type="ORF">JE024_37375</name>
</gene>
<dbReference type="PROSITE" id="PS50995">
    <property type="entry name" value="HTH_MARR_2"/>
    <property type="match status" value="1"/>
</dbReference>
<reference evidence="3 4" key="1">
    <citation type="journal article" date="2016" name="Arch. Microbiol.">
        <title>Streptomyces zhihengii sp. nov., isolated from rhizospheric soil of Psammosilene tunicoides.</title>
        <authorList>
            <person name="Huang M.J."/>
            <person name="Fei J.J."/>
            <person name="Salam N."/>
            <person name="Kim C.J."/>
            <person name="Hozzein W.N."/>
            <person name="Xiao M."/>
            <person name="Huang H.Q."/>
            <person name="Li W.J."/>
        </authorList>
    </citation>
    <scope>NUCLEOTIDE SEQUENCE [LARGE SCALE GENOMIC DNA]</scope>
    <source>
        <strain evidence="3 4">YIM T102</strain>
    </source>
</reference>
<keyword evidence="4" id="KW-1185">Reference proteome</keyword>